<organism evidence="2 3">
    <name type="scientific">Cherax quadricarinatus</name>
    <name type="common">Australian red claw crayfish</name>
    <dbReference type="NCBI Taxonomy" id="27406"/>
    <lineage>
        <taxon>Eukaryota</taxon>
        <taxon>Metazoa</taxon>
        <taxon>Ecdysozoa</taxon>
        <taxon>Arthropoda</taxon>
        <taxon>Crustacea</taxon>
        <taxon>Multicrustacea</taxon>
        <taxon>Malacostraca</taxon>
        <taxon>Eumalacostraca</taxon>
        <taxon>Eucarida</taxon>
        <taxon>Decapoda</taxon>
        <taxon>Pleocyemata</taxon>
        <taxon>Astacidea</taxon>
        <taxon>Parastacoidea</taxon>
        <taxon>Parastacidae</taxon>
        <taxon>Cherax</taxon>
    </lineage>
</organism>
<keyword evidence="1" id="KW-1133">Transmembrane helix</keyword>
<sequence>MSKTLDIKLYISTTGSGSPALTKITKATLKQRFELHEYVQYFSFQIQYSLFTHTMSKFILQGNNSPSQQIYHIRSCLVCICKSFGGSAKKFRGNYFFFMFPFSSVCHLSLSYSAVMKIITNSD</sequence>
<reference evidence="2 3" key="1">
    <citation type="journal article" date="2024" name="BMC Genomics">
        <title>Genome assembly of redclaw crayfish (Cherax quadricarinatus) provides insights into its immune adaptation and hypoxia tolerance.</title>
        <authorList>
            <person name="Liu Z."/>
            <person name="Zheng J."/>
            <person name="Li H."/>
            <person name="Fang K."/>
            <person name="Wang S."/>
            <person name="He J."/>
            <person name="Zhou D."/>
            <person name="Weng S."/>
            <person name="Chi M."/>
            <person name="Gu Z."/>
            <person name="He J."/>
            <person name="Li F."/>
            <person name="Wang M."/>
        </authorList>
    </citation>
    <scope>NUCLEOTIDE SEQUENCE [LARGE SCALE GENOMIC DNA]</scope>
    <source>
        <strain evidence="2">ZL_2023a</strain>
    </source>
</reference>
<dbReference type="Proteomes" id="UP001445076">
    <property type="component" value="Unassembled WGS sequence"/>
</dbReference>
<keyword evidence="3" id="KW-1185">Reference proteome</keyword>
<keyword evidence="1" id="KW-0472">Membrane</keyword>
<evidence type="ECO:0000313" key="2">
    <source>
        <dbReference type="EMBL" id="KAK8730787.1"/>
    </source>
</evidence>
<proteinExistence type="predicted"/>
<comment type="caution">
    <text evidence="2">The sequence shown here is derived from an EMBL/GenBank/DDBJ whole genome shotgun (WGS) entry which is preliminary data.</text>
</comment>
<name>A0AAW0WFF7_CHEQU</name>
<evidence type="ECO:0000256" key="1">
    <source>
        <dbReference type="SAM" id="Phobius"/>
    </source>
</evidence>
<protein>
    <submittedName>
        <fullName evidence="2">Uncharacterized protein</fullName>
    </submittedName>
</protein>
<dbReference type="EMBL" id="JARKIK010000063">
    <property type="protein sequence ID" value="KAK8730787.1"/>
    <property type="molecule type" value="Genomic_DNA"/>
</dbReference>
<gene>
    <name evidence="2" type="ORF">OTU49_007933</name>
</gene>
<accession>A0AAW0WFF7</accession>
<keyword evidence="1" id="KW-0812">Transmembrane</keyword>
<dbReference type="AlphaFoldDB" id="A0AAW0WFF7"/>
<evidence type="ECO:0000313" key="3">
    <source>
        <dbReference type="Proteomes" id="UP001445076"/>
    </source>
</evidence>
<feature type="transmembrane region" description="Helical" evidence="1">
    <location>
        <begin position="95"/>
        <end position="115"/>
    </location>
</feature>